<dbReference type="Pfam" id="PF00053">
    <property type="entry name" value="EGF_laminin"/>
    <property type="match status" value="1"/>
</dbReference>
<evidence type="ECO:0000313" key="4">
    <source>
        <dbReference type="EMBL" id="CAD7252711.1"/>
    </source>
</evidence>
<dbReference type="EMBL" id="LR904262">
    <property type="protein sequence ID" value="CAD7252711.1"/>
    <property type="molecule type" value="Genomic_DNA"/>
</dbReference>
<name>A0A7R9AER4_9CRUS</name>
<feature type="transmembrane region" description="Helical" evidence="2">
    <location>
        <begin position="241"/>
        <end position="267"/>
    </location>
</feature>
<feature type="disulfide bond" evidence="1">
    <location>
        <begin position="96"/>
        <end position="105"/>
    </location>
</feature>
<keyword evidence="5" id="KW-1185">Reference proteome</keyword>
<evidence type="ECO:0000256" key="1">
    <source>
        <dbReference type="PROSITE-ProRule" id="PRU00076"/>
    </source>
</evidence>
<reference evidence="4" key="1">
    <citation type="submission" date="2020-11" db="EMBL/GenBank/DDBJ databases">
        <authorList>
            <person name="Tran Van P."/>
        </authorList>
    </citation>
    <scope>NUCLEOTIDE SEQUENCE</scope>
</reference>
<organism evidence="4">
    <name type="scientific">Darwinula stevensoni</name>
    <dbReference type="NCBI Taxonomy" id="69355"/>
    <lineage>
        <taxon>Eukaryota</taxon>
        <taxon>Metazoa</taxon>
        <taxon>Ecdysozoa</taxon>
        <taxon>Arthropoda</taxon>
        <taxon>Crustacea</taxon>
        <taxon>Oligostraca</taxon>
        <taxon>Ostracoda</taxon>
        <taxon>Podocopa</taxon>
        <taxon>Podocopida</taxon>
        <taxon>Darwinulocopina</taxon>
        <taxon>Darwinuloidea</taxon>
        <taxon>Darwinulidae</taxon>
        <taxon>Darwinula</taxon>
    </lineage>
</organism>
<dbReference type="EMBL" id="CAJPEV010004745">
    <property type="protein sequence ID" value="CAG0902249.1"/>
    <property type="molecule type" value="Genomic_DNA"/>
</dbReference>
<comment type="caution">
    <text evidence="1">Lacks conserved residue(s) required for the propagation of feature annotation.</text>
</comment>
<gene>
    <name evidence="4" type="ORF">DSTB1V02_LOCUS12466</name>
</gene>
<keyword evidence="2" id="KW-1133">Transmembrane helix</keyword>
<keyword evidence="1" id="KW-0245">EGF-like domain</keyword>
<evidence type="ECO:0000313" key="5">
    <source>
        <dbReference type="Proteomes" id="UP000677054"/>
    </source>
</evidence>
<accession>A0A7R9AER4</accession>
<dbReference type="PRINTS" id="PR00011">
    <property type="entry name" value="EGFLAMININ"/>
</dbReference>
<dbReference type="InterPro" id="IPR000742">
    <property type="entry name" value="EGF"/>
</dbReference>
<dbReference type="PANTHER" id="PTHR24035:SF109">
    <property type="entry name" value="PROTEIN DRAPER"/>
    <property type="match status" value="1"/>
</dbReference>
<dbReference type="PROSITE" id="PS00022">
    <property type="entry name" value="EGF_1"/>
    <property type="match status" value="1"/>
</dbReference>
<dbReference type="CDD" id="cd12087">
    <property type="entry name" value="TM_EGFR-like"/>
    <property type="match status" value="1"/>
</dbReference>
<protein>
    <recommendedName>
        <fullName evidence="3">EGF-like domain-containing protein</fullName>
    </recommendedName>
</protein>
<dbReference type="PROSITE" id="PS50026">
    <property type="entry name" value="EGF_3"/>
    <property type="match status" value="1"/>
</dbReference>
<dbReference type="SMART" id="SM00181">
    <property type="entry name" value="EGF"/>
    <property type="match status" value="3"/>
</dbReference>
<sequence length="320" mass="35350">MGERCDVACEWMRFGPNCSKPCDCDPEFAGRCDAVTGSCICKPGAHGTGRCVCEKGWTGTNCDQICPDGTYGEECKGNCPSCVHGRCHHTTGECVCNPGYTGKVCDDVCSKHRFGNRCQEICTCKNDGECHHITVVQEKFHLSERQRNSQENALAWMAGEERSARSLARKELPASIVVRIAAAEGACPEGFFGEQCKNMCECSEGNFQCHHIDGCTCKPGFQGDNCKVPTPHSKQQSDRSWIIGGLIGGTVLIILFILGLAGFLIRLRRKALIRRKMSRQSYIRTAPRPEQFKNPFVPHAKNIIREGKRLTSCTPVTYLM</sequence>
<evidence type="ECO:0000259" key="3">
    <source>
        <dbReference type="PROSITE" id="PS50026"/>
    </source>
</evidence>
<dbReference type="InterPro" id="IPR052108">
    <property type="entry name" value="MEGF/SIB"/>
</dbReference>
<dbReference type="InterPro" id="IPR002049">
    <property type="entry name" value="LE_dom"/>
</dbReference>
<feature type="domain" description="EGF-like" evidence="3">
    <location>
        <begin position="71"/>
        <end position="106"/>
    </location>
</feature>
<dbReference type="Gene3D" id="2.170.300.10">
    <property type="entry name" value="Tie2 ligand-binding domain superfamily"/>
    <property type="match status" value="3"/>
</dbReference>
<keyword evidence="1" id="KW-1015">Disulfide bond</keyword>
<dbReference type="PANTHER" id="PTHR24035">
    <property type="entry name" value="MULTIPLE EPIDERMAL GROWTH FACTOR-LIKE DOMAINS PROTEIN"/>
    <property type="match status" value="1"/>
</dbReference>
<dbReference type="AlphaFoldDB" id="A0A7R9AER4"/>
<proteinExistence type="predicted"/>
<keyword evidence="2" id="KW-0472">Membrane</keyword>
<dbReference type="CDD" id="cd00055">
    <property type="entry name" value="EGF_Lam"/>
    <property type="match status" value="1"/>
</dbReference>
<dbReference type="Proteomes" id="UP000677054">
    <property type="component" value="Unassembled WGS sequence"/>
</dbReference>
<evidence type="ECO:0000256" key="2">
    <source>
        <dbReference type="SAM" id="Phobius"/>
    </source>
</evidence>
<keyword evidence="2" id="KW-0812">Transmembrane</keyword>
<dbReference type="OrthoDB" id="18487at2759"/>